<evidence type="ECO:0000259" key="2">
    <source>
        <dbReference type="SMART" id="SM00245"/>
    </source>
</evidence>
<evidence type="ECO:0000313" key="3">
    <source>
        <dbReference type="EMBL" id="NHN24059.1"/>
    </source>
</evidence>
<evidence type="ECO:0000313" key="4">
    <source>
        <dbReference type="Proteomes" id="UP000817854"/>
    </source>
</evidence>
<dbReference type="Gene3D" id="3.90.226.10">
    <property type="entry name" value="2-enoyl-CoA Hydratase, Chain A, domain 1"/>
    <property type="match status" value="1"/>
</dbReference>
<keyword evidence="1" id="KW-0732">Signal</keyword>
<dbReference type="CDD" id="cd07563">
    <property type="entry name" value="Peptidase_S41_IRBP"/>
    <property type="match status" value="1"/>
</dbReference>
<sequence>MKKVRINTQLSILFITLLFNVNLSKAQDNSLTKEYKKNVIQKLAQLMNDFYVFPEVAKLTEEHLKTQMLEGYFDEFKNNETFAAALTKSVQAINKDKHMRIRSNQSYTTSEKPQQSMIEEHIAGIDRSRQSNAGFKTVKILEGNVGYLDLRGFAGMETGKDIADAYMKLMSRTDAIIIDLSKNGGGSPRMVQYLCSYFFNKKLLLNSLYWREGNTTEEFWTLDEVGGHKRENVPLFIITSERTFSGAEEFSYNMQTQKRATLVGQTTGGGANPGNSIRINDNLSVFIPKGKAINPVTKTNWEGVGVIPEVATSLEDSYEKTLNFAQKAAEVYRTQRNEKFKQLFTNLNNQLNHYTVGKTDNIILENLRKCKEVSLFDEGDINNLGYDYLITYKKNKIAESILKANTILYQNSANAFDSYAELLMINGNLEASIKNYQQAVNIAIANKDRNLELFQKNLEIAGQKLKNK</sequence>
<proteinExistence type="predicted"/>
<dbReference type="SUPFAM" id="SSF52096">
    <property type="entry name" value="ClpP/crotonase"/>
    <property type="match status" value="1"/>
</dbReference>
<name>A0ABX0IJQ6_9FLAO</name>
<reference evidence="3 4" key="2">
    <citation type="submission" date="2019-05" db="EMBL/GenBank/DDBJ databases">
        <authorList>
            <person name="Lianzixin W."/>
        </authorList>
    </citation>
    <scope>NUCLEOTIDE SEQUENCE [LARGE SCALE GENOMIC DNA]</scope>
    <source>
        <strain evidence="3 4">EC11</strain>
    </source>
</reference>
<dbReference type="RefSeq" id="WP_140958756.1">
    <property type="nucleotide sequence ID" value="NZ_VEVQ02000001.1"/>
</dbReference>
<feature type="domain" description="Tail specific protease" evidence="2">
    <location>
        <begin position="117"/>
        <end position="313"/>
    </location>
</feature>
<dbReference type="Pfam" id="PF11918">
    <property type="entry name" value="Peptidase_S41_N"/>
    <property type="match status" value="1"/>
</dbReference>
<protein>
    <submittedName>
        <fullName evidence="3">S41 family peptidase</fullName>
    </submittedName>
</protein>
<keyword evidence="4" id="KW-1185">Reference proteome</keyword>
<dbReference type="SMART" id="SM00245">
    <property type="entry name" value="TSPc"/>
    <property type="match status" value="1"/>
</dbReference>
<reference evidence="4" key="1">
    <citation type="submission" date="2019-05" db="EMBL/GenBank/DDBJ databases">
        <title>Flavobacterium profundi sp. nov., isolated from a deep-sea seamount.</title>
        <authorList>
            <person name="Zhang D.-C."/>
        </authorList>
    </citation>
    <scope>NUCLEOTIDE SEQUENCE [LARGE SCALE GENOMIC DNA]</scope>
    <source>
        <strain evidence="4">EC11</strain>
    </source>
</reference>
<dbReference type="Pfam" id="PF03572">
    <property type="entry name" value="Peptidase_S41"/>
    <property type="match status" value="1"/>
</dbReference>
<reference evidence="3 4" key="3">
    <citation type="submission" date="2020-02" db="EMBL/GenBank/DDBJ databases">
        <title>Flavobacterium profundi sp. nov., isolated from a deep-sea seamount.</title>
        <authorList>
            <person name="Zhang D.-C."/>
        </authorList>
    </citation>
    <scope>NUCLEOTIDE SEQUENCE [LARGE SCALE GENOMIC DNA]</scope>
    <source>
        <strain evidence="3 4">EC11</strain>
    </source>
</reference>
<organism evidence="3 4">
    <name type="scientific">Flavobacterium jejuense</name>
    <dbReference type="NCBI Taxonomy" id="1544455"/>
    <lineage>
        <taxon>Bacteria</taxon>
        <taxon>Pseudomonadati</taxon>
        <taxon>Bacteroidota</taxon>
        <taxon>Flavobacteriia</taxon>
        <taxon>Flavobacteriales</taxon>
        <taxon>Flavobacteriaceae</taxon>
        <taxon>Flavobacterium</taxon>
    </lineage>
</organism>
<dbReference type="InterPro" id="IPR005151">
    <property type="entry name" value="Tail-specific_protease"/>
</dbReference>
<dbReference type="InterPro" id="IPR029045">
    <property type="entry name" value="ClpP/crotonase-like_dom_sf"/>
</dbReference>
<dbReference type="PANTHER" id="PTHR11261:SF3">
    <property type="entry name" value="RETINOL-BINDING PROTEIN 3"/>
    <property type="match status" value="1"/>
</dbReference>
<accession>A0ABX0IJQ6</accession>
<dbReference type="EMBL" id="VEVQ02000001">
    <property type="protein sequence ID" value="NHN24059.1"/>
    <property type="molecule type" value="Genomic_DNA"/>
</dbReference>
<dbReference type="Proteomes" id="UP000817854">
    <property type="component" value="Unassembled WGS sequence"/>
</dbReference>
<comment type="caution">
    <text evidence="3">The sequence shown here is derived from an EMBL/GenBank/DDBJ whole genome shotgun (WGS) entry which is preliminary data.</text>
</comment>
<gene>
    <name evidence="3" type="ORF">FIA58_000080</name>
</gene>
<dbReference type="Gene3D" id="3.30.750.44">
    <property type="match status" value="1"/>
</dbReference>
<feature type="chain" id="PRO_5045774788" evidence="1">
    <location>
        <begin position="27"/>
        <end position="468"/>
    </location>
</feature>
<evidence type="ECO:0000256" key="1">
    <source>
        <dbReference type="SAM" id="SignalP"/>
    </source>
</evidence>
<feature type="signal peptide" evidence="1">
    <location>
        <begin position="1"/>
        <end position="26"/>
    </location>
</feature>
<dbReference type="PANTHER" id="PTHR11261">
    <property type="entry name" value="INTERPHOTORECEPTOR RETINOID-BINDING PROTEIN"/>
    <property type="match status" value="1"/>
</dbReference>